<dbReference type="AlphaFoldDB" id="A0AAD8M3C4"/>
<gene>
    <name evidence="2" type="ORF">POM88_043740</name>
</gene>
<proteinExistence type="predicted"/>
<evidence type="ECO:0000256" key="1">
    <source>
        <dbReference type="SAM" id="MobiDB-lite"/>
    </source>
</evidence>
<name>A0AAD8M3C4_9APIA</name>
<sequence>MSDDLSTYELGGIWDDFCHIDDHIVPHSRDENSRGHASQSESCKKPRIEVSTADEKCPAKCFSQEKEEIDSSIVNLPKLTMSESGMWTYQPDGTFSVLCDGDPTKELATIASANTKTSSSCFQSHNSASLENDLSYLDIPEDESSDLLYYDWDDVGFEDVFRNCDSLFNLQSKSNNDEIDWLSASNAFDGSESASRMDFASTGLHVKQNPSEDLAPLELKTECSSANDTDMTNVPASNKTSPPLSEVEDTTLLSCISVANTSNEIAEIKDNIVPKDQECNKREAMINDHVENGDALCYPSDLWIEGKYLSSEDASHNNHTTICVQQHKENLRSATLHHLRANVPCIQSDCHQPSDQTTVSPSLSGTRSENNTATYLPQKESPLSFEGLQDKDCSQDLSSMVIDAAPEEGQDKPCHYQGFLASFNSNAGDVAVASICNTLPVQSSNEFGNHNDVEGASCGIPAGKAGPWYVQESPIANSGINEGSLEATSFRQLQQVMEQLDLRTKLCIRDSLYRLARSAEQRHNNGGPGGDRDARTFMVDGTNKSSGYIDIEADTNPIDRSVAHLLFHRPSVPLPSKSIIPASVADPPIVAEKNNESATEMDRKVANL</sequence>
<feature type="region of interest" description="Disordered" evidence="1">
    <location>
        <begin position="28"/>
        <end position="49"/>
    </location>
</feature>
<feature type="region of interest" description="Disordered" evidence="1">
    <location>
        <begin position="350"/>
        <end position="381"/>
    </location>
</feature>
<organism evidence="2 3">
    <name type="scientific">Heracleum sosnowskyi</name>
    <dbReference type="NCBI Taxonomy" id="360622"/>
    <lineage>
        <taxon>Eukaryota</taxon>
        <taxon>Viridiplantae</taxon>
        <taxon>Streptophyta</taxon>
        <taxon>Embryophyta</taxon>
        <taxon>Tracheophyta</taxon>
        <taxon>Spermatophyta</taxon>
        <taxon>Magnoliopsida</taxon>
        <taxon>eudicotyledons</taxon>
        <taxon>Gunneridae</taxon>
        <taxon>Pentapetalae</taxon>
        <taxon>asterids</taxon>
        <taxon>campanulids</taxon>
        <taxon>Apiales</taxon>
        <taxon>Apiaceae</taxon>
        <taxon>Apioideae</taxon>
        <taxon>apioid superclade</taxon>
        <taxon>Tordylieae</taxon>
        <taxon>Tordyliinae</taxon>
        <taxon>Heracleum</taxon>
    </lineage>
</organism>
<dbReference type="PANTHER" id="PTHR33334">
    <property type="entry name" value="PROTEIN LNK1"/>
    <property type="match status" value="1"/>
</dbReference>
<protein>
    <recommendedName>
        <fullName evidence="4">Protein LNK1</fullName>
    </recommendedName>
</protein>
<accession>A0AAD8M3C4</accession>
<reference evidence="2" key="2">
    <citation type="submission" date="2023-05" db="EMBL/GenBank/DDBJ databases">
        <authorList>
            <person name="Schelkunov M.I."/>
        </authorList>
    </citation>
    <scope>NUCLEOTIDE SEQUENCE</scope>
    <source>
        <strain evidence="2">Hsosn_3</strain>
        <tissue evidence="2">Leaf</tissue>
    </source>
</reference>
<dbReference type="InterPro" id="IPR039928">
    <property type="entry name" value="LNK"/>
</dbReference>
<dbReference type="Proteomes" id="UP001237642">
    <property type="component" value="Unassembled WGS sequence"/>
</dbReference>
<evidence type="ECO:0000313" key="3">
    <source>
        <dbReference type="Proteomes" id="UP001237642"/>
    </source>
</evidence>
<keyword evidence="3" id="KW-1185">Reference proteome</keyword>
<feature type="compositionally biased region" description="Polar residues" evidence="1">
    <location>
        <begin position="225"/>
        <end position="243"/>
    </location>
</feature>
<evidence type="ECO:0008006" key="4">
    <source>
        <dbReference type="Google" id="ProtNLM"/>
    </source>
</evidence>
<evidence type="ECO:0000313" key="2">
    <source>
        <dbReference type="EMBL" id="KAK1359266.1"/>
    </source>
</evidence>
<reference evidence="2" key="1">
    <citation type="submission" date="2023-02" db="EMBL/GenBank/DDBJ databases">
        <title>Genome of toxic invasive species Heracleum sosnowskyi carries increased number of genes despite the absence of recent whole-genome duplications.</title>
        <authorList>
            <person name="Schelkunov M."/>
            <person name="Shtratnikova V."/>
            <person name="Makarenko M."/>
            <person name="Klepikova A."/>
            <person name="Omelchenko D."/>
            <person name="Novikova G."/>
            <person name="Obukhova E."/>
            <person name="Bogdanov V."/>
            <person name="Penin A."/>
            <person name="Logacheva M."/>
        </authorList>
    </citation>
    <scope>NUCLEOTIDE SEQUENCE</scope>
    <source>
        <strain evidence="2">Hsosn_3</strain>
        <tissue evidence="2">Leaf</tissue>
    </source>
</reference>
<dbReference type="GO" id="GO:0007623">
    <property type="term" value="P:circadian rhythm"/>
    <property type="evidence" value="ECO:0007669"/>
    <property type="project" value="InterPro"/>
</dbReference>
<comment type="caution">
    <text evidence="2">The sequence shown here is derived from an EMBL/GenBank/DDBJ whole genome shotgun (WGS) entry which is preliminary data.</text>
</comment>
<feature type="region of interest" description="Disordered" evidence="1">
    <location>
        <begin position="225"/>
        <end position="245"/>
    </location>
</feature>
<feature type="compositionally biased region" description="Polar residues" evidence="1">
    <location>
        <begin position="350"/>
        <end position="375"/>
    </location>
</feature>
<dbReference type="EMBL" id="JAUIZM010000010">
    <property type="protein sequence ID" value="KAK1359266.1"/>
    <property type="molecule type" value="Genomic_DNA"/>
</dbReference>
<dbReference type="PANTHER" id="PTHR33334:SF8">
    <property type="entry name" value="PROTEIN LNK1"/>
    <property type="match status" value="1"/>
</dbReference>
<dbReference type="GO" id="GO:0006355">
    <property type="term" value="P:regulation of DNA-templated transcription"/>
    <property type="evidence" value="ECO:0007669"/>
    <property type="project" value="InterPro"/>
</dbReference>